<dbReference type="Gene3D" id="3.50.50.60">
    <property type="entry name" value="FAD/NAD(P)-binding domain"/>
    <property type="match status" value="1"/>
</dbReference>
<keyword evidence="4" id="KW-0472">Membrane</keyword>
<feature type="domain" description="FAD-binding" evidence="5">
    <location>
        <begin position="146"/>
        <end position="379"/>
    </location>
</feature>
<dbReference type="PANTHER" id="PTHR46720:SF3">
    <property type="entry name" value="FAD-BINDING DOMAIN-CONTAINING PROTEIN-RELATED"/>
    <property type="match status" value="1"/>
</dbReference>
<evidence type="ECO:0000313" key="7">
    <source>
        <dbReference type="Proteomes" id="UP000178912"/>
    </source>
</evidence>
<evidence type="ECO:0000256" key="2">
    <source>
        <dbReference type="ARBA" id="ARBA00022827"/>
    </source>
</evidence>
<keyword evidence="4" id="KW-1133">Transmembrane helix</keyword>
<dbReference type="GO" id="GO:0004497">
    <property type="term" value="F:monooxygenase activity"/>
    <property type="evidence" value="ECO:0007669"/>
    <property type="project" value="UniProtKB-KW"/>
</dbReference>
<sequence length="434" mass="48020">MTVTNTPKSEFHIAVCGGGIGGLCLLIGLLRKNISCTLYEAAPAFAEIGAGVSFGPNAVRAMSLVDSEIKKGYDEIATGNAWPEKKTFWFDFSLGQKEEVWKGLNPPGKEGTFIASVVAGDVGQSSVHRAHFLDALVKLVPGGVAEFGKRVESVEKVGEKMKLTFHDGSTAEADAVIGCDGVKSRTRQILLGKDHEMTNPTFTGKYAYRGLVPMEKAVSALGEELARNSQMYLGLNGHVLTFPIEKGKTLNVVAFLTKEDGKWEDERWVLPMKKEDMFEDFDGWGNNVQQLLTMMEKPDKWALFDHPPAPTFYKERFAILGDAAHATTPHQGAGAGQAIEDAFVLSNLLGQIKKTDDIEKAFHAYDAVRRPRSQKVVKTSREAGALYDFQDKELGTDLEKVRRRLHERYNWIWDEDLPQHLRKAQDIMGLEASS</sequence>
<evidence type="ECO:0000256" key="1">
    <source>
        <dbReference type="ARBA" id="ARBA00022630"/>
    </source>
</evidence>
<dbReference type="FunFam" id="3.50.50.60:FF:000153">
    <property type="entry name" value="Salicylate hydroxylase, putative"/>
    <property type="match status" value="1"/>
</dbReference>
<protein>
    <submittedName>
        <fullName evidence="6">Related to salicylate 1-monooxygenase</fullName>
    </submittedName>
</protein>
<keyword evidence="2" id="KW-0274">FAD</keyword>
<dbReference type="AlphaFoldDB" id="A0A1E1K980"/>
<dbReference type="PRINTS" id="PR00420">
    <property type="entry name" value="RNGMNOXGNASE"/>
</dbReference>
<evidence type="ECO:0000259" key="5">
    <source>
        <dbReference type="Pfam" id="PF01494"/>
    </source>
</evidence>
<keyword evidence="6" id="KW-0503">Monooxygenase</keyword>
<reference evidence="7" key="1">
    <citation type="submission" date="2016-03" db="EMBL/GenBank/DDBJ databases">
        <authorList>
            <person name="Guldener U."/>
        </authorList>
    </citation>
    <scope>NUCLEOTIDE SEQUENCE [LARGE SCALE GENOMIC DNA]</scope>
    <source>
        <strain evidence="7">04CH-RAC-A.6.1</strain>
    </source>
</reference>
<dbReference type="Pfam" id="PF01494">
    <property type="entry name" value="FAD_binding_3"/>
    <property type="match status" value="1"/>
</dbReference>
<dbReference type="EMBL" id="FJUX01000019">
    <property type="protein sequence ID" value="CZS94646.1"/>
    <property type="molecule type" value="Genomic_DNA"/>
</dbReference>
<keyword evidence="4" id="KW-0812">Transmembrane</keyword>
<dbReference type="PANTHER" id="PTHR46720">
    <property type="entry name" value="HYDROXYLASE, PUTATIVE (AFU_ORTHOLOGUE AFUA_3G01460)-RELATED"/>
    <property type="match status" value="1"/>
</dbReference>
<organism evidence="6 7">
    <name type="scientific">Rhynchosporium agropyri</name>
    <dbReference type="NCBI Taxonomy" id="914238"/>
    <lineage>
        <taxon>Eukaryota</taxon>
        <taxon>Fungi</taxon>
        <taxon>Dikarya</taxon>
        <taxon>Ascomycota</taxon>
        <taxon>Pezizomycotina</taxon>
        <taxon>Leotiomycetes</taxon>
        <taxon>Helotiales</taxon>
        <taxon>Ploettnerulaceae</taxon>
        <taxon>Rhynchosporium</taxon>
    </lineage>
</organism>
<feature type="transmembrane region" description="Helical" evidence="4">
    <location>
        <begin position="12"/>
        <end position="30"/>
    </location>
</feature>
<proteinExistence type="predicted"/>
<evidence type="ECO:0000313" key="6">
    <source>
        <dbReference type="EMBL" id="CZS94646.1"/>
    </source>
</evidence>
<dbReference type="SUPFAM" id="SSF51905">
    <property type="entry name" value="FAD/NAD(P)-binding domain"/>
    <property type="match status" value="1"/>
</dbReference>
<dbReference type="Proteomes" id="UP000178912">
    <property type="component" value="Unassembled WGS sequence"/>
</dbReference>
<name>A0A1E1K980_9HELO</name>
<accession>A0A1E1K980</accession>
<evidence type="ECO:0000256" key="4">
    <source>
        <dbReference type="SAM" id="Phobius"/>
    </source>
</evidence>
<dbReference type="GO" id="GO:0044550">
    <property type="term" value="P:secondary metabolite biosynthetic process"/>
    <property type="evidence" value="ECO:0007669"/>
    <property type="project" value="TreeGrafter"/>
</dbReference>
<dbReference type="InterPro" id="IPR036188">
    <property type="entry name" value="FAD/NAD-bd_sf"/>
</dbReference>
<dbReference type="InterPro" id="IPR002938">
    <property type="entry name" value="FAD-bd"/>
</dbReference>
<keyword evidence="3" id="KW-0560">Oxidoreductase</keyword>
<keyword evidence="7" id="KW-1185">Reference proteome</keyword>
<dbReference type="SUPFAM" id="SSF54373">
    <property type="entry name" value="FAD-linked reductases, C-terminal domain"/>
    <property type="match status" value="1"/>
</dbReference>
<dbReference type="InterPro" id="IPR051104">
    <property type="entry name" value="FAD_monoxygenase"/>
</dbReference>
<dbReference type="OrthoDB" id="417877at2759"/>
<keyword evidence="1" id="KW-0285">Flavoprotein</keyword>
<evidence type="ECO:0000256" key="3">
    <source>
        <dbReference type="ARBA" id="ARBA00023002"/>
    </source>
</evidence>
<gene>
    <name evidence="6" type="ORF">RAG0_04576</name>
</gene>
<dbReference type="GO" id="GO:0071949">
    <property type="term" value="F:FAD binding"/>
    <property type="evidence" value="ECO:0007669"/>
    <property type="project" value="InterPro"/>
</dbReference>